<gene>
    <name evidence="1" type="ORF">CERZMDRAFT_103404</name>
</gene>
<evidence type="ECO:0000313" key="1">
    <source>
        <dbReference type="EMBL" id="KAF2206377.1"/>
    </source>
</evidence>
<organism evidence="1 2">
    <name type="scientific">Cercospora zeae-maydis SCOH1-5</name>
    <dbReference type="NCBI Taxonomy" id="717836"/>
    <lineage>
        <taxon>Eukaryota</taxon>
        <taxon>Fungi</taxon>
        <taxon>Dikarya</taxon>
        <taxon>Ascomycota</taxon>
        <taxon>Pezizomycotina</taxon>
        <taxon>Dothideomycetes</taxon>
        <taxon>Dothideomycetidae</taxon>
        <taxon>Mycosphaerellales</taxon>
        <taxon>Mycosphaerellaceae</taxon>
        <taxon>Cercospora</taxon>
    </lineage>
</organism>
<reference evidence="1" key="1">
    <citation type="journal article" date="2020" name="Stud. Mycol.">
        <title>101 Dothideomycetes genomes: a test case for predicting lifestyles and emergence of pathogens.</title>
        <authorList>
            <person name="Haridas S."/>
            <person name="Albert R."/>
            <person name="Binder M."/>
            <person name="Bloem J."/>
            <person name="Labutti K."/>
            <person name="Salamov A."/>
            <person name="Andreopoulos B."/>
            <person name="Baker S."/>
            <person name="Barry K."/>
            <person name="Bills G."/>
            <person name="Bluhm B."/>
            <person name="Cannon C."/>
            <person name="Castanera R."/>
            <person name="Culley D."/>
            <person name="Daum C."/>
            <person name="Ezra D."/>
            <person name="Gonzalez J."/>
            <person name="Henrissat B."/>
            <person name="Kuo A."/>
            <person name="Liang C."/>
            <person name="Lipzen A."/>
            <person name="Lutzoni F."/>
            <person name="Magnuson J."/>
            <person name="Mondo S."/>
            <person name="Nolan M."/>
            <person name="Ohm R."/>
            <person name="Pangilinan J."/>
            <person name="Park H.-J."/>
            <person name="Ramirez L."/>
            <person name="Alfaro M."/>
            <person name="Sun H."/>
            <person name="Tritt A."/>
            <person name="Yoshinaga Y."/>
            <person name="Zwiers L.-H."/>
            <person name="Turgeon B."/>
            <person name="Goodwin S."/>
            <person name="Spatafora J."/>
            <person name="Crous P."/>
            <person name="Grigoriev I."/>
        </authorList>
    </citation>
    <scope>NUCLEOTIDE SEQUENCE</scope>
    <source>
        <strain evidence="1">SCOH1-5</strain>
    </source>
</reference>
<dbReference type="Proteomes" id="UP000799539">
    <property type="component" value="Unassembled WGS sequence"/>
</dbReference>
<proteinExistence type="predicted"/>
<protein>
    <submittedName>
        <fullName evidence="1">Uncharacterized protein</fullName>
    </submittedName>
</protein>
<keyword evidence="2" id="KW-1185">Reference proteome</keyword>
<evidence type="ECO:0000313" key="2">
    <source>
        <dbReference type="Proteomes" id="UP000799539"/>
    </source>
</evidence>
<dbReference type="AlphaFoldDB" id="A0A6A6F241"/>
<dbReference type="EMBL" id="ML992722">
    <property type="protein sequence ID" value="KAF2206377.1"/>
    <property type="molecule type" value="Genomic_DNA"/>
</dbReference>
<accession>A0A6A6F241</accession>
<sequence length="125" mass="13484">MATQITDSAQPQVAFVGTLQQIFSICDDVASSSTAFRPVDGPHENTALQPSDFDPSPLPIAHAPGQEIFDEAYISSDGWKFDVGAQVEQLFDPSASTDGLWDADLIAVNIPSSKCNTVKSMSRWH</sequence>
<name>A0A6A6F241_9PEZI</name>